<evidence type="ECO:0000256" key="9">
    <source>
        <dbReference type="ARBA" id="ARBA00044204"/>
    </source>
</evidence>
<dbReference type="Pfam" id="PF02771">
    <property type="entry name" value="Acyl-CoA_dh_N"/>
    <property type="match status" value="1"/>
</dbReference>
<evidence type="ECO:0000256" key="6">
    <source>
        <dbReference type="ARBA" id="ARBA00022827"/>
    </source>
</evidence>
<dbReference type="SUPFAM" id="SSF47203">
    <property type="entry name" value="Acyl-CoA dehydrogenase C-terminal domain-like"/>
    <property type="match status" value="1"/>
</dbReference>
<evidence type="ECO:0000259" key="16">
    <source>
        <dbReference type="Pfam" id="PF02770"/>
    </source>
</evidence>
<dbReference type="GO" id="GO:0050660">
    <property type="term" value="F:flavin adenine dinucleotide binding"/>
    <property type="evidence" value="ECO:0007669"/>
    <property type="project" value="InterPro"/>
</dbReference>
<dbReference type="GO" id="GO:0033539">
    <property type="term" value="P:fatty acid beta-oxidation using acyl-CoA dehydrogenase"/>
    <property type="evidence" value="ECO:0007669"/>
    <property type="project" value="TreeGrafter"/>
</dbReference>
<dbReference type="CDD" id="cd01158">
    <property type="entry name" value="SCAD_SBCAD"/>
    <property type="match status" value="1"/>
</dbReference>
<evidence type="ECO:0000256" key="14">
    <source>
        <dbReference type="RuleBase" id="RU362125"/>
    </source>
</evidence>
<dbReference type="FunFam" id="1.10.540.10:FF:000002">
    <property type="entry name" value="Acyl-CoA dehydrogenase FadE19"/>
    <property type="match status" value="1"/>
</dbReference>
<protein>
    <recommendedName>
        <fullName evidence="9">Short-chain specific acyl-CoA dehydrogenase, mitochondrial</fullName>
        <ecNumber evidence="4">1.3.8.1</ecNumber>
    </recommendedName>
    <alternativeName>
        <fullName evidence="8">Butyryl-CoA dehydrogenase</fullName>
    </alternativeName>
</protein>
<evidence type="ECO:0000256" key="10">
    <source>
        <dbReference type="ARBA" id="ARBA00045387"/>
    </source>
</evidence>
<dbReference type="PROSITE" id="PS00073">
    <property type="entry name" value="ACYL_COA_DH_2"/>
    <property type="match status" value="1"/>
</dbReference>
<dbReference type="GO" id="GO:0005739">
    <property type="term" value="C:mitochondrion"/>
    <property type="evidence" value="ECO:0007669"/>
    <property type="project" value="TreeGrafter"/>
</dbReference>
<evidence type="ECO:0000256" key="13">
    <source>
        <dbReference type="ARBA" id="ARBA00050758"/>
    </source>
</evidence>
<comment type="catalytic activity">
    <reaction evidence="12">
        <text>hexanoyl-CoA + oxidized [electron-transfer flavoprotein] + H(+) = (2E)-hexenoyl-CoA + reduced [electron-transfer flavoprotein]</text>
        <dbReference type="Rhea" id="RHEA:43464"/>
        <dbReference type="Rhea" id="RHEA-COMP:10685"/>
        <dbReference type="Rhea" id="RHEA-COMP:10686"/>
        <dbReference type="ChEBI" id="CHEBI:15378"/>
        <dbReference type="ChEBI" id="CHEBI:57692"/>
        <dbReference type="ChEBI" id="CHEBI:58307"/>
        <dbReference type="ChEBI" id="CHEBI:62077"/>
        <dbReference type="ChEBI" id="CHEBI:62620"/>
    </reaction>
    <physiologicalReaction direction="left-to-right" evidence="12">
        <dbReference type="Rhea" id="RHEA:43465"/>
    </physiologicalReaction>
</comment>
<evidence type="ECO:0000256" key="7">
    <source>
        <dbReference type="ARBA" id="ARBA00023002"/>
    </source>
</evidence>
<evidence type="ECO:0000259" key="17">
    <source>
        <dbReference type="Pfam" id="PF02771"/>
    </source>
</evidence>
<feature type="domain" description="Acyl-CoA oxidase/dehydrogenase middle" evidence="16">
    <location>
        <begin position="152"/>
        <end position="248"/>
    </location>
</feature>
<feature type="domain" description="Acyl-CoA dehydrogenase/oxidase N-terminal" evidence="17">
    <location>
        <begin position="37"/>
        <end position="148"/>
    </location>
</feature>
<evidence type="ECO:0000256" key="5">
    <source>
        <dbReference type="ARBA" id="ARBA00022630"/>
    </source>
</evidence>
<keyword evidence="5 14" id="KW-0285">Flavoprotein</keyword>
<evidence type="ECO:0000256" key="11">
    <source>
        <dbReference type="ARBA" id="ARBA00048499"/>
    </source>
</evidence>
<dbReference type="FunFam" id="1.20.140.10:FF:000004">
    <property type="entry name" value="Acyl-CoA dehydrogenase FadE25"/>
    <property type="match status" value="1"/>
</dbReference>
<dbReference type="GO" id="GO:0016937">
    <property type="term" value="F:short-chain fatty acyl-CoA dehydrogenase activity"/>
    <property type="evidence" value="ECO:0007669"/>
    <property type="project" value="UniProtKB-EC"/>
</dbReference>
<dbReference type="InterPro" id="IPR009100">
    <property type="entry name" value="AcylCoA_DH/oxidase_NM_dom_sf"/>
</dbReference>
<evidence type="ECO:0000256" key="2">
    <source>
        <dbReference type="ARBA" id="ARBA00005198"/>
    </source>
</evidence>
<comment type="similarity">
    <text evidence="3 14">Belongs to the acyl-CoA dehydrogenase family.</text>
</comment>
<evidence type="ECO:0000256" key="1">
    <source>
        <dbReference type="ARBA" id="ARBA00001974"/>
    </source>
</evidence>
<evidence type="ECO:0000256" key="3">
    <source>
        <dbReference type="ARBA" id="ARBA00009347"/>
    </source>
</evidence>
<dbReference type="Pfam" id="PF02770">
    <property type="entry name" value="Acyl-CoA_dh_M"/>
    <property type="match status" value="1"/>
</dbReference>
<dbReference type="EC" id="1.3.8.1" evidence="4"/>
<evidence type="ECO:0000256" key="8">
    <source>
        <dbReference type="ARBA" id="ARBA00031895"/>
    </source>
</evidence>
<dbReference type="InterPro" id="IPR006089">
    <property type="entry name" value="Acyl-CoA_DH_CS"/>
</dbReference>
<dbReference type="PANTHER" id="PTHR43884">
    <property type="entry name" value="ACYL-COA DEHYDROGENASE"/>
    <property type="match status" value="1"/>
</dbReference>
<keyword evidence="6 14" id="KW-0274">FAD</keyword>
<evidence type="ECO:0000256" key="4">
    <source>
        <dbReference type="ARBA" id="ARBA00012046"/>
    </source>
</evidence>
<dbReference type="GO" id="GO:0046359">
    <property type="term" value="P:butyrate catabolic process"/>
    <property type="evidence" value="ECO:0007669"/>
    <property type="project" value="TreeGrafter"/>
</dbReference>
<dbReference type="Pfam" id="PF00441">
    <property type="entry name" value="Acyl-CoA_dh_1"/>
    <property type="match status" value="1"/>
</dbReference>
<gene>
    <name evidence="18" type="ORF">TSIB3V08_LOCUS6862</name>
</gene>
<comment type="cofactor">
    <cofactor evidence="1 14">
        <name>FAD</name>
        <dbReference type="ChEBI" id="CHEBI:57692"/>
    </cofactor>
</comment>
<dbReference type="Gene3D" id="1.20.140.10">
    <property type="entry name" value="Butyryl-CoA Dehydrogenase, subunit A, domain 3"/>
    <property type="match status" value="1"/>
</dbReference>
<dbReference type="EMBL" id="OC003067">
    <property type="protein sequence ID" value="CAD7262766.1"/>
    <property type="molecule type" value="Genomic_DNA"/>
</dbReference>
<dbReference type="PANTHER" id="PTHR43884:SF12">
    <property type="entry name" value="ISOVALERYL-COA DEHYDROGENASE, MITOCHONDRIAL-RELATED"/>
    <property type="match status" value="1"/>
</dbReference>
<comment type="function">
    <text evidence="10">Short-chain specific acyl-CoA dehydrogenase is one of the acyl-CoA dehydrogenases that catalyze the first step of mitochondrial fatty acid beta-oxidation, an aerobic process breaking down fatty acids into acetyl-CoA and allowing the production of energy from fats. The first step of fatty acid beta-oxidation consists in the removal of one hydrogen from C-2 and C-3 of the straight-chain fatty acyl-CoA thioester, resulting in the formation of trans-2-enoyl-CoA. Among the different mitochondrial acyl-CoA dehydrogenases, short-chain specific acyl-CoA dehydrogenase acts specifically on acyl-CoAs with saturated 4 to 6 carbons long primary chains.</text>
</comment>
<accession>A0A7R9AY59</accession>
<dbReference type="Gene3D" id="1.10.540.10">
    <property type="entry name" value="Acyl-CoA dehydrogenase/oxidase, N-terminal domain"/>
    <property type="match status" value="1"/>
</dbReference>
<dbReference type="InterPro" id="IPR009075">
    <property type="entry name" value="AcylCo_DH/oxidase_C"/>
</dbReference>
<feature type="domain" description="Acyl-CoA dehydrogenase/oxidase C-terminal" evidence="15">
    <location>
        <begin position="260"/>
        <end position="408"/>
    </location>
</feature>
<dbReference type="Gene3D" id="2.40.110.10">
    <property type="entry name" value="Butyryl-CoA Dehydrogenase, subunit A, domain 2"/>
    <property type="match status" value="1"/>
</dbReference>
<comment type="catalytic activity">
    <reaction evidence="11">
        <text>pentanoyl-CoA + oxidized [electron-transfer flavoprotein] + H(+) = (2E)-pentenoyl-CoA + reduced [electron-transfer flavoprotein]</text>
        <dbReference type="Rhea" id="RHEA:43456"/>
        <dbReference type="Rhea" id="RHEA-COMP:10685"/>
        <dbReference type="Rhea" id="RHEA-COMP:10686"/>
        <dbReference type="ChEBI" id="CHEBI:15378"/>
        <dbReference type="ChEBI" id="CHEBI:57389"/>
        <dbReference type="ChEBI" id="CHEBI:57692"/>
        <dbReference type="ChEBI" id="CHEBI:58307"/>
        <dbReference type="ChEBI" id="CHEBI:86160"/>
    </reaction>
    <physiologicalReaction direction="left-to-right" evidence="11">
        <dbReference type="Rhea" id="RHEA:43457"/>
    </physiologicalReaction>
</comment>
<evidence type="ECO:0000259" key="15">
    <source>
        <dbReference type="Pfam" id="PF00441"/>
    </source>
</evidence>
<dbReference type="PIRSF" id="PIRSF016578">
    <property type="entry name" value="HsaA"/>
    <property type="match status" value="1"/>
</dbReference>
<dbReference type="InterPro" id="IPR013786">
    <property type="entry name" value="AcylCoA_DH/ox_N"/>
</dbReference>
<dbReference type="InterPro" id="IPR006091">
    <property type="entry name" value="Acyl-CoA_Oxase/DH_mid-dom"/>
</dbReference>
<comment type="pathway">
    <text evidence="2">Lipid metabolism; mitochondrial fatty acid beta-oxidation.</text>
</comment>
<proteinExistence type="inferred from homology"/>
<dbReference type="SUPFAM" id="SSF56645">
    <property type="entry name" value="Acyl-CoA dehydrogenase NM domain-like"/>
    <property type="match status" value="1"/>
</dbReference>
<keyword evidence="7 14" id="KW-0560">Oxidoreductase</keyword>
<dbReference type="AlphaFoldDB" id="A0A7R9AY59"/>
<dbReference type="PROSITE" id="PS00072">
    <property type="entry name" value="ACYL_COA_DH_1"/>
    <property type="match status" value="1"/>
</dbReference>
<dbReference type="InterPro" id="IPR036250">
    <property type="entry name" value="AcylCo_DH-like_C"/>
</dbReference>
<name>A0A7R9AY59_TIMSH</name>
<sequence>MLVFSRPFCFPVIKKNLLQCHKQMKTRFSSSLISLPDTHKMLQKTCRDFAEAELKPIASKIDKEHLYPKEQISKMGKLGLLSIEVPEALGGVELDSLAYAIAMEEISRGCASTGVIMSVNSSLFLGPLLKFGSSSQKQQFVQPFTTGEHIGCFALSEPGNGSDAGAASTTAHSINGESWILNGTKAWITNGYEAEAAIVFATTDKSKMHKGISAFVVPKPLKGLALGKKEDKLGIRGSSTCSLIFEDCVLSKDSLLGELGMGFKIAMMTLDAGRIGIASQALGIGQAALDCAVEYSSKRNAFGAPIFKLQAIQMKIAEMAVRLESARLLTWRAAALKDSKKSFTKEAAMAKLAASEAATFITHQCIQVLGGMGYVSDMPAERHYRDARITEIYEGTSEIQRLVIASNIIKEYSLN</sequence>
<evidence type="ECO:0000313" key="18">
    <source>
        <dbReference type="EMBL" id="CAD7262766.1"/>
    </source>
</evidence>
<dbReference type="FunFam" id="2.40.110.10:FF:000001">
    <property type="entry name" value="Acyl-CoA dehydrogenase, mitochondrial"/>
    <property type="match status" value="1"/>
</dbReference>
<reference evidence="18" key="1">
    <citation type="submission" date="2020-11" db="EMBL/GenBank/DDBJ databases">
        <authorList>
            <person name="Tran Van P."/>
        </authorList>
    </citation>
    <scope>NUCLEOTIDE SEQUENCE</scope>
</reference>
<evidence type="ECO:0000256" key="12">
    <source>
        <dbReference type="ARBA" id="ARBA00049192"/>
    </source>
</evidence>
<comment type="catalytic activity">
    <reaction evidence="13">
        <text>butanoyl-CoA + oxidized [electron-transfer flavoprotein] + H(+) = (2E)-butenoyl-CoA + reduced [electron-transfer flavoprotein]</text>
        <dbReference type="Rhea" id="RHEA:24004"/>
        <dbReference type="Rhea" id="RHEA-COMP:10685"/>
        <dbReference type="Rhea" id="RHEA-COMP:10686"/>
        <dbReference type="ChEBI" id="CHEBI:15378"/>
        <dbReference type="ChEBI" id="CHEBI:57332"/>
        <dbReference type="ChEBI" id="CHEBI:57371"/>
        <dbReference type="ChEBI" id="CHEBI:57692"/>
        <dbReference type="ChEBI" id="CHEBI:58307"/>
        <dbReference type="EC" id="1.3.8.1"/>
    </reaction>
    <physiologicalReaction direction="left-to-right" evidence="13">
        <dbReference type="Rhea" id="RHEA:24005"/>
    </physiologicalReaction>
</comment>
<dbReference type="InterPro" id="IPR046373">
    <property type="entry name" value="Acyl-CoA_Oxase/DH_mid-dom_sf"/>
</dbReference>
<organism evidence="18">
    <name type="scientific">Timema shepardi</name>
    <name type="common">Walking stick</name>
    <dbReference type="NCBI Taxonomy" id="629360"/>
    <lineage>
        <taxon>Eukaryota</taxon>
        <taxon>Metazoa</taxon>
        <taxon>Ecdysozoa</taxon>
        <taxon>Arthropoda</taxon>
        <taxon>Hexapoda</taxon>
        <taxon>Insecta</taxon>
        <taxon>Pterygota</taxon>
        <taxon>Neoptera</taxon>
        <taxon>Polyneoptera</taxon>
        <taxon>Phasmatodea</taxon>
        <taxon>Timematodea</taxon>
        <taxon>Timematoidea</taxon>
        <taxon>Timematidae</taxon>
        <taxon>Timema</taxon>
    </lineage>
</organism>
<dbReference type="InterPro" id="IPR037069">
    <property type="entry name" value="AcylCoA_DH/ox_N_sf"/>
</dbReference>